<evidence type="ECO:0000313" key="2">
    <source>
        <dbReference type="EMBL" id="SVD42059.1"/>
    </source>
</evidence>
<dbReference type="InterPro" id="IPR018391">
    <property type="entry name" value="PQQ_b-propeller_rpt"/>
</dbReference>
<name>A0A382V6D2_9ZZZZ</name>
<dbReference type="EMBL" id="UINC01149529">
    <property type="protein sequence ID" value="SVD42059.1"/>
    <property type="molecule type" value="Genomic_DNA"/>
</dbReference>
<dbReference type="Gene3D" id="2.130.10.10">
    <property type="entry name" value="YVTN repeat-like/Quinoprotein amine dehydrogenase"/>
    <property type="match status" value="1"/>
</dbReference>
<evidence type="ECO:0000259" key="1">
    <source>
        <dbReference type="Pfam" id="PF13360"/>
    </source>
</evidence>
<dbReference type="SMART" id="SM00564">
    <property type="entry name" value="PQQ"/>
    <property type="match status" value="2"/>
</dbReference>
<proteinExistence type="predicted"/>
<dbReference type="PANTHER" id="PTHR34512:SF30">
    <property type="entry name" value="OUTER MEMBRANE PROTEIN ASSEMBLY FACTOR BAMB"/>
    <property type="match status" value="1"/>
</dbReference>
<feature type="non-terminal residue" evidence="2">
    <location>
        <position position="1"/>
    </location>
</feature>
<dbReference type="InterPro" id="IPR002372">
    <property type="entry name" value="PQQ_rpt_dom"/>
</dbReference>
<dbReference type="PANTHER" id="PTHR34512">
    <property type="entry name" value="CELL SURFACE PROTEIN"/>
    <property type="match status" value="1"/>
</dbReference>
<dbReference type="AlphaFoldDB" id="A0A382V6D2"/>
<protein>
    <recommendedName>
        <fullName evidence="1">Pyrrolo-quinoline quinone repeat domain-containing protein</fullName>
    </recommendedName>
</protein>
<dbReference type="InterPro" id="IPR011047">
    <property type="entry name" value="Quinoprotein_ADH-like_sf"/>
</dbReference>
<dbReference type="SUPFAM" id="SSF50998">
    <property type="entry name" value="Quinoprotein alcohol dehydrogenase-like"/>
    <property type="match status" value="1"/>
</dbReference>
<gene>
    <name evidence="2" type="ORF">METZ01_LOCUS394913</name>
</gene>
<dbReference type="InterPro" id="IPR015943">
    <property type="entry name" value="WD40/YVTN_repeat-like_dom_sf"/>
</dbReference>
<accession>A0A382V6D2</accession>
<feature type="domain" description="Pyrrolo-quinoline quinone repeat" evidence="1">
    <location>
        <begin position="33"/>
        <end position="228"/>
    </location>
</feature>
<reference evidence="2" key="1">
    <citation type="submission" date="2018-05" db="EMBL/GenBank/DDBJ databases">
        <authorList>
            <person name="Lanie J.A."/>
            <person name="Ng W.-L."/>
            <person name="Kazmierczak K.M."/>
            <person name="Andrzejewski T.M."/>
            <person name="Davidsen T.M."/>
            <person name="Wayne K.J."/>
            <person name="Tettelin H."/>
            <person name="Glass J.I."/>
            <person name="Rusch D."/>
            <person name="Podicherti R."/>
            <person name="Tsui H.-C.T."/>
            <person name="Winkler M.E."/>
        </authorList>
    </citation>
    <scope>NUCLEOTIDE SEQUENCE</scope>
</reference>
<dbReference type="Pfam" id="PF13360">
    <property type="entry name" value="PQQ_2"/>
    <property type="match status" value="1"/>
</dbReference>
<organism evidence="2">
    <name type="scientific">marine metagenome</name>
    <dbReference type="NCBI Taxonomy" id="408172"/>
    <lineage>
        <taxon>unclassified sequences</taxon>
        <taxon>metagenomes</taxon>
        <taxon>ecological metagenomes</taxon>
    </lineage>
</organism>
<sequence length="286" mass="32084">YGVDRMRWGFDWGFASEPLVDGDRLICFVGGPDARVVAFDKVTGEEVWRALKSDADLGVAQPIIIEAGGARQLIAWDPEEVVSLDPVTGAVYWRQPYVVGGAMTVAMPVQVGQQLFFSTFYDGPMMLTLNQDRPGATVAWKGNSNSEIRTEGLHAVLATPIIDGDYIYGICSYGQLRALNARTGERLWETQDVTVERRRWVSGFLVRHGDRVFMNNDRGELIIARLKPTGYEEISRTHLIDPTSAPGNRRELRKVNWVHPAYANRHILTRNDEEIVSLSMDPADYD</sequence>